<dbReference type="SUPFAM" id="SSF143120">
    <property type="entry name" value="YefM-like"/>
    <property type="match status" value="1"/>
</dbReference>
<evidence type="ECO:0000313" key="3">
    <source>
        <dbReference type="Proteomes" id="UP001589896"/>
    </source>
</evidence>
<gene>
    <name evidence="2" type="ORF">ACFFGH_16545</name>
</gene>
<keyword evidence="3" id="KW-1185">Reference proteome</keyword>
<organism evidence="2 3">
    <name type="scientific">Lysobacter korlensis</name>
    <dbReference type="NCBI Taxonomy" id="553636"/>
    <lineage>
        <taxon>Bacteria</taxon>
        <taxon>Pseudomonadati</taxon>
        <taxon>Pseudomonadota</taxon>
        <taxon>Gammaproteobacteria</taxon>
        <taxon>Lysobacterales</taxon>
        <taxon>Lysobacteraceae</taxon>
        <taxon>Lysobacter</taxon>
    </lineage>
</organism>
<protein>
    <submittedName>
        <fullName evidence="2">Type II toxin-antitoxin system prevent-host-death family antitoxin</fullName>
    </submittedName>
</protein>
<reference evidence="2 3" key="1">
    <citation type="submission" date="2024-09" db="EMBL/GenBank/DDBJ databases">
        <authorList>
            <person name="Sun Q."/>
            <person name="Mori K."/>
        </authorList>
    </citation>
    <scope>NUCLEOTIDE SEQUENCE [LARGE SCALE GENOMIC DNA]</scope>
    <source>
        <strain evidence="2 3">KCTC 23076</strain>
    </source>
</reference>
<accession>A0ABV6RR46</accession>
<dbReference type="Proteomes" id="UP001589896">
    <property type="component" value="Unassembled WGS sequence"/>
</dbReference>
<evidence type="ECO:0000313" key="2">
    <source>
        <dbReference type="EMBL" id="MFC0679447.1"/>
    </source>
</evidence>
<proteinExistence type="inferred from homology"/>
<comment type="similarity">
    <text evidence="1">Belongs to the phD/YefM antitoxin family.</text>
</comment>
<comment type="caution">
    <text evidence="2">The sequence shown here is derived from an EMBL/GenBank/DDBJ whole genome shotgun (WGS) entry which is preliminary data.</text>
</comment>
<dbReference type="EMBL" id="JBHLTG010000003">
    <property type="protein sequence ID" value="MFC0679447.1"/>
    <property type="molecule type" value="Genomic_DNA"/>
</dbReference>
<dbReference type="RefSeq" id="WP_386670196.1">
    <property type="nucleotide sequence ID" value="NZ_JBHLTG010000003.1"/>
</dbReference>
<dbReference type="Gene3D" id="3.40.1620.10">
    <property type="entry name" value="YefM-like domain"/>
    <property type="match status" value="1"/>
</dbReference>
<dbReference type="InterPro" id="IPR036165">
    <property type="entry name" value="YefM-like_sf"/>
</dbReference>
<name>A0ABV6RR46_9GAMM</name>
<sequence length="74" mass="7940">MKAAYCRDGECGDSGEFVWSVSASVARRTMRAVLRNSQTGPVLITRGGRAQAVVLGIGLYKSLEQALQTVRAPK</sequence>
<evidence type="ECO:0000256" key="1">
    <source>
        <dbReference type="ARBA" id="ARBA00009981"/>
    </source>
</evidence>
<dbReference type="NCBIfam" id="TIGR01552">
    <property type="entry name" value="phd_fam"/>
    <property type="match status" value="1"/>
</dbReference>